<sequence length="145" mass="16293">MVTMAASALFNGNFTLSSSSASSYSLDNNTFKSRNYSFFINPSNVSAPLTLSRRRNTISSCMETPVDASIDLKLPRRSLSLQFTCNQCGEKTKRLVNRLAYERGTVFVQCGGCLKHHKLVDNLGLIVEYDFRKDDEMDLISDQEM</sequence>
<proteinExistence type="predicted"/>
<keyword evidence="4" id="KW-1185">Reference proteome</keyword>
<evidence type="ECO:0000256" key="1">
    <source>
        <dbReference type="PROSITE-ProRule" id="PRU00834"/>
    </source>
</evidence>
<dbReference type="Pfam" id="PF05180">
    <property type="entry name" value="zf-DNL"/>
    <property type="match status" value="1"/>
</dbReference>
<dbReference type="STRING" id="3469.A0A4Y7LF12"/>
<dbReference type="GO" id="GO:0008270">
    <property type="term" value="F:zinc ion binding"/>
    <property type="evidence" value="ECO:0007669"/>
    <property type="project" value="UniProtKB-KW"/>
</dbReference>
<dbReference type="InterPro" id="IPR007853">
    <property type="entry name" value="Znf_DNL-typ"/>
</dbReference>
<dbReference type="OrthoDB" id="512667at2759"/>
<accession>A0A4Y7LF12</accession>
<evidence type="ECO:0000313" key="4">
    <source>
        <dbReference type="Proteomes" id="UP000316621"/>
    </source>
</evidence>
<dbReference type="GO" id="GO:0006457">
    <property type="term" value="P:protein folding"/>
    <property type="evidence" value="ECO:0007669"/>
    <property type="project" value="TreeGrafter"/>
</dbReference>
<dbReference type="Proteomes" id="UP000316621">
    <property type="component" value="Chromosome 11"/>
</dbReference>
<feature type="domain" description="DNL-type" evidence="2">
    <location>
        <begin position="74"/>
        <end position="145"/>
    </location>
</feature>
<keyword evidence="1" id="KW-0863">Zinc-finger</keyword>
<dbReference type="GO" id="GO:0005739">
    <property type="term" value="C:mitochondrion"/>
    <property type="evidence" value="ECO:0007669"/>
    <property type="project" value="TreeGrafter"/>
</dbReference>
<keyword evidence="1" id="KW-0479">Metal-binding</keyword>
<dbReference type="AlphaFoldDB" id="A0A4Y7LF12"/>
<reference evidence="3 4" key="1">
    <citation type="journal article" date="2018" name="Science">
        <title>The opium poppy genome and morphinan production.</title>
        <authorList>
            <person name="Guo L."/>
            <person name="Winzer T."/>
            <person name="Yang X."/>
            <person name="Li Y."/>
            <person name="Ning Z."/>
            <person name="He Z."/>
            <person name="Teodor R."/>
            <person name="Lu Y."/>
            <person name="Bowser T.A."/>
            <person name="Graham I.A."/>
            <person name="Ye K."/>
        </authorList>
    </citation>
    <scope>NUCLEOTIDE SEQUENCE [LARGE SCALE GENOMIC DNA]</scope>
    <source>
        <strain evidence="4">cv. HN1</strain>
        <tissue evidence="3">Leaves</tissue>
    </source>
</reference>
<evidence type="ECO:0000313" key="3">
    <source>
        <dbReference type="EMBL" id="RZC84093.1"/>
    </source>
</evidence>
<dbReference type="InterPro" id="IPR024158">
    <property type="entry name" value="Mt_import_TIM15"/>
</dbReference>
<dbReference type="GO" id="GO:0051087">
    <property type="term" value="F:protein-folding chaperone binding"/>
    <property type="evidence" value="ECO:0007669"/>
    <property type="project" value="TreeGrafter"/>
</dbReference>
<dbReference type="Gramene" id="RZC84093">
    <property type="protein sequence ID" value="RZC84093"/>
    <property type="gene ID" value="C5167_046871"/>
</dbReference>
<dbReference type="GO" id="GO:0030150">
    <property type="term" value="P:protein import into mitochondrial matrix"/>
    <property type="evidence" value="ECO:0007669"/>
    <property type="project" value="TreeGrafter"/>
</dbReference>
<dbReference type="EMBL" id="CM010725">
    <property type="protein sequence ID" value="RZC84093.1"/>
    <property type="molecule type" value="Genomic_DNA"/>
</dbReference>
<protein>
    <recommendedName>
        <fullName evidence="2">DNL-type domain-containing protein</fullName>
    </recommendedName>
</protein>
<dbReference type="GO" id="GO:0050821">
    <property type="term" value="P:protein stabilization"/>
    <property type="evidence" value="ECO:0007669"/>
    <property type="project" value="TreeGrafter"/>
</dbReference>
<keyword evidence="1" id="KW-0862">Zinc</keyword>
<dbReference type="PROSITE" id="PS51501">
    <property type="entry name" value="ZF_DNL"/>
    <property type="match status" value="1"/>
</dbReference>
<organism evidence="3 4">
    <name type="scientific">Papaver somniferum</name>
    <name type="common">Opium poppy</name>
    <dbReference type="NCBI Taxonomy" id="3469"/>
    <lineage>
        <taxon>Eukaryota</taxon>
        <taxon>Viridiplantae</taxon>
        <taxon>Streptophyta</taxon>
        <taxon>Embryophyta</taxon>
        <taxon>Tracheophyta</taxon>
        <taxon>Spermatophyta</taxon>
        <taxon>Magnoliopsida</taxon>
        <taxon>Ranunculales</taxon>
        <taxon>Papaveraceae</taxon>
        <taxon>Papaveroideae</taxon>
        <taxon>Papaver</taxon>
    </lineage>
</organism>
<gene>
    <name evidence="3" type="ORF">C5167_046871</name>
</gene>
<evidence type="ECO:0000259" key="2">
    <source>
        <dbReference type="PROSITE" id="PS51501"/>
    </source>
</evidence>
<dbReference type="PANTHER" id="PTHR20922">
    <property type="entry name" value="DNL-TYPE ZINC FINGER PROTEIN"/>
    <property type="match status" value="1"/>
</dbReference>
<name>A0A4Y7LF12_PAPSO</name>
<dbReference type="PANTHER" id="PTHR20922:SF19">
    <property type="entry name" value="F24J5.3"/>
    <property type="match status" value="1"/>
</dbReference>